<keyword evidence="3" id="KW-0812">Transmembrane</keyword>
<keyword evidence="2" id="KW-0393">Immunoglobulin domain</keyword>
<organism evidence="5 6">
    <name type="scientific">Pleurodeles waltl</name>
    <name type="common">Iberian ribbed newt</name>
    <dbReference type="NCBI Taxonomy" id="8319"/>
    <lineage>
        <taxon>Eukaryota</taxon>
        <taxon>Metazoa</taxon>
        <taxon>Chordata</taxon>
        <taxon>Craniata</taxon>
        <taxon>Vertebrata</taxon>
        <taxon>Euteleostomi</taxon>
        <taxon>Amphibia</taxon>
        <taxon>Batrachia</taxon>
        <taxon>Caudata</taxon>
        <taxon>Salamandroidea</taxon>
        <taxon>Salamandridae</taxon>
        <taxon>Pleurodelinae</taxon>
        <taxon>Pleurodeles</taxon>
    </lineage>
</organism>
<dbReference type="Proteomes" id="UP001066276">
    <property type="component" value="Chromosome 6"/>
</dbReference>
<dbReference type="PROSITE" id="PS50835">
    <property type="entry name" value="IG_LIKE"/>
    <property type="match status" value="7"/>
</dbReference>
<dbReference type="InterPro" id="IPR013783">
    <property type="entry name" value="Ig-like_fold"/>
</dbReference>
<dbReference type="EMBL" id="JANPWB010000010">
    <property type="protein sequence ID" value="KAJ1137382.1"/>
    <property type="molecule type" value="Genomic_DNA"/>
</dbReference>
<keyword evidence="3" id="KW-0472">Membrane</keyword>
<feature type="domain" description="Ig-like" evidence="4">
    <location>
        <begin position="432"/>
        <end position="525"/>
    </location>
</feature>
<keyword evidence="3" id="KW-1133">Transmembrane helix</keyword>
<evidence type="ECO:0000256" key="1">
    <source>
        <dbReference type="ARBA" id="ARBA00023157"/>
    </source>
</evidence>
<dbReference type="SMART" id="SM00407">
    <property type="entry name" value="IGc1"/>
    <property type="match status" value="6"/>
</dbReference>
<evidence type="ECO:0000256" key="3">
    <source>
        <dbReference type="SAM" id="Phobius"/>
    </source>
</evidence>
<reference evidence="5" key="1">
    <citation type="journal article" date="2022" name="bioRxiv">
        <title>Sequencing and chromosome-scale assembly of the giantPleurodeles waltlgenome.</title>
        <authorList>
            <person name="Brown T."/>
            <person name="Elewa A."/>
            <person name="Iarovenko S."/>
            <person name="Subramanian E."/>
            <person name="Araus A.J."/>
            <person name="Petzold A."/>
            <person name="Susuki M."/>
            <person name="Suzuki K.-i.T."/>
            <person name="Hayashi T."/>
            <person name="Toyoda A."/>
            <person name="Oliveira C."/>
            <person name="Osipova E."/>
            <person name="Leigh N.D."/>
            <person name="Simon A."/>
            <person name="Yun M.H."/>
        </authorList>
    </citation>
    <scope>NUCLEOTIDE SEQUENCE</scope>
    <source>
        <strain evidence="5">20211129_DDA</strain>
        <tissue evidence="5">Liver</tissue>
    </source>
</reference>
<dbReference type="InterPro" id="IPR003006">
    <property type="entry name" value="Ig/MHC_CS"/>
</dbReference>
<dbReference type="InterPro" id="IPR036179">
    <property type="entry name" value="Ig-like_dom_sf"/>
</dbReference>
<dbReference type="InterPro" id="IPR007110">
    <property type="entry name" value="Ig-like_dom"/>
</dbReference>
<dbReference type="Gene3D" id="2.60.40.10">
    <property type="entry name" value="Immunoglobulins"/>
    <property type="match status" value="8"/>
</dbReference>
<evidence type="ECO:0000313" key="6">
    <source>
        <dbReference type="Proteomes" id="UP001066276"/>
    </source>
</evidence>
<dbReference type="FunFam" id="2.60.40.10:FF:000283">
    <property type="entry name" value="Immunoglobulin kappa constant"/>
    <property type="match status" value="1"/>
</dbReference>
<sequence length="990" mass="109699">MVGRAALQQRQENLTESGTNVAIGCLVTDYLPEPVEVTWSNGNPISNEVKIYSSFVLKSTQKYIRSSHLYVPTSDWESKKYTCTVKHQSTSPEVSHTVSSSVCASKQIDPTVQLLLPSCEVDKIQLTCLLTNYTPSGLNVKWLVNGKINIEMSKLSTFKEFKADSKTLVGWSLLRVTKESWEKGDTYTCNVIREKSKQPFSEMYNISRCSACAKITPGLWVYPVRPSYQEILNSKVSVACLVLGQDLKNARFSWELNGKPGPDSLLEAIKEHENKTQSRLMKLAVTPAEWNKSTTYQCKVTNVCGMETKEGLITTRDSKLQLKNPTVTILNPNVEDPSEAESLTLFCDVTNFYPEDISIEWKNNKMLVEKAHYTNGPVSCSGPTCSTYSILRVGKDEGGGDYTCEVRHVTLKTSPETATIYDVFAGQKPIPPKLTVLYTLEGLRNKTLLCIAEGYISRKIAMTWLVDKVKHSCSANSTTVLKPGKFRSTCSLQLTEEEWAKDRTYTCHVYYQNGTSLTLAEKSVHSIGHQTAMPLTKLIKPSFEELFKHKKSVAICLSEVRNASVKWELNGKGVPSNSSNTGALTTSTLPITLKQWREARNLSCQLQHPSVKFPKQTIILNWEATSQMKSPTITLLPPAAEEVYSAKLLTLICLVKDFYPEDIFVKWENSNNTRLSIPDGSVIQCNHSTQLCSLTSLLTVPTAEWLVGTVYICVVGHISSEMSVRKNISLYTGYHTAVPLTYIIKPSLEELFQQNTSAITCVTDISNAVMRWEVNGRASGGGVITETVRDTRSALPISLSQWNTTETVTCKPAISSIVLAPQTFKRSSVMKTPVISLLHPLSNEASASEVLNLVCLVHGFYPEDIFVAWENGTEGRLTASIDGMIQCNHSIHQCSINSMLAVPQAEWLAGAVYTCVVGHISSVQSFKKSISLDTGKPVIADIPRDFHDQGGYDLSELDEAGSVWTTASTFIALFLLTLLYSSFVTFVKVK</sequence>
<keyword evidence="6" id="KW-1185">Reference proteome</keyword>
<name>A0AAV7Q9Z6_PLEWA</name>
<dbReference type="CDD" id="cd00098">
    <property type="entry name" value="IgC1"/>
    <property type="match status" value="1"/>
</dbReference>
<dbReference type="InterPro" id="IPR050380">
    <property type="entry name" value="Immune_Resp_Modulators"/>
</dbReference>
<dbReference type="SUPFAM" id="SSF48726">
    <property type="entry name" value="Immunoglobulin"/>
    <property type="match status" value="9"/>
</dbReference>
<accession>A0AAV7Q9Z6</accession>
<dbReference type="PROSITE" id="PS00290">
    <property type="entry name" value="IG_MHC"/>
    <property type="match status" value="4"/>
</dbReference>
<comment type="caution">
    <text evidence="5">The sequence shown here is derived from an EMBL/GenBank/DDBJ whole genome shotgun (WGS) entry which is preliminary data.</text>
</comment>
<feature type="domain" description="Ig-like" evidence="4">
    <location>
        <begin position="1"/>
        <end position="99"/>
    </location>
</feature>
<evidence type="ECO:0000259" key="4">
    <source>
        <dbReference type="PROSITE" id="PS50835"/>
    </source>
</evidence>
<evidence type="ECO:0000256" key="2">
    <source>
        <dbReference type="ARBA" id="ARBA00023319"/>
    </source>
</evidence>
<feature type="transmembrane region" description="Helical" evidence="3">
    <location>
        <begin position="963"/>
        <end position="987"/>
    </location>
</feature>
<proteinExistence type="predicted"/>
<feature type="domain" description="Ig-like" evidence="4">
    <location>
        <begin position="217"/>
        <end position="314"/>
    </location>
</feature>
<dbReference type="Pfam" id="PF07654">
    <property type="entry name" value="C1-set"/>
    <property type="match status" value="7"/>
</dbReference>
<feature type="domain" description="Ig-like" evidence="4">
    <location>
        <begin position="631"/>
        <end position="729"/>
    </location>
</feature>
<dbReference type="InterPro" id="IPR003597">
    <property type="entry name" value="Ig_C1-set"/>
</dbReference>
<gene>
    <name evidence="5" type="ORF">NDU88_003791</name>
</gene>
<evidence type="ECO:0000313" key="5">
    <source>
        <dbReference type="EMBL" id="KAJ1137382.1"/>
    </source>
</evidence>
<feature type="domain" description="Ig-like" evidence="4">
    <location>
        <begin position="325"/>
        <end position="421"/>
    </location>
</feature>
<keyword evidence="1" id="KW-1015">Disulfide bond</keyword>
<dbReference type="AlphaFoldDB" id="A0AAV7Q9Z6"/>
<feature type="domain" description="Ig-like" evidence="4">
    <location>
        <begin position="110"/>
        <end position="207"/>
    </location>
</feature>
<feature type="domain" description="Ig-like" evidence="4">
    <location>
        <begin position="833"/>
        <end position="931"/>
    </location>
</feature>
<protein>
    <recommendedName>
        <fullName evidence="4">Ig-like domain-containing protein</fullName>
    </recommendedName>
</protein>
<dbReference type="PANTHER" id="PTHR23411">
    <property type="entry name" value="TAPASIN"/>
    <property type="match status" value="1"/>
</dbReference>